<reference evidence="2 3" key="1">
    <citation type="journal article" date="2020" name="Microbiol. Resour. Announc.">
        <title>Draft Genome Sequence of a Cladosporium Species Isolated from the Mesophotic Ascidian Didemnum maculosum.</title>
        <authorList>
            <person name="Gioti A."/>
            <person name="Siaperas R."/>
            <person name="Nikolaivits E."/>
            <person name="Le Goff G."/>
            <person name="Ouazzani J."/>
            <person name="Kotoulas G."/>
            <person name="Topakas E."/>
        </authorList>
    </citation>
    <scope>NUCLEOTIDE SEQUENCE [LARGE SCALE GENOMIC DNA]</scope>
    <source>
        <strain evidence="2 3">TM138-S3</strain>
    </source>
</reference>
<dbReference type="RefSeq" id="XP_069232521.1">
    <property type="nucleotide sequence ID" value="XM_069370510.1"/>
</dbReference>
<accession>A0AB34L1A7</accession>
<comment type="caution">
    <text evidence="2">The sequence shown here is derived from an EMBL/GenBank/DDBJ whole genome shotgun (WGS) entry which is preliminary data.</text>
</comment>
<dbReference type="GeneID" id="96003348"/>
<feature type="transmembrane region" description="Helical" evidence="1">
    <location>
        <begin position="6"/>
        <end position="25"/>
    </location>
</feature>
<dbReference type="AlphaFoldDB" id="A0AB34L1A7"/>
<evidence type="ECO:0000313" key="3">
    <source>
        <dbReference type="Proteomes" id="UP000803884"/>
    </source>
</evidence>
<protein>
    <submittedName>
        <fullName evidence="2">Uncharacterized protein</fullName>
    </submittedName>
</protein>
<evidence type="ECO:0000313" key="2">
    <source>
        <dbReference type="EMBL" id="KAL1589416.1"/>
    </source>
</evidence>
<evidence type="ECO:0000256" key="1">
    <source>
        <dbReference type="SAM" id="Phobius"/>
    </source>
</evidence>
<sequence>MGRGMAILGPVMAAGFGVLTIYSTFQPELVKEQARREGTDPIFAKEVTPAQHEQHEEQATQAERDTAISRAMAQDFKEAGQQVRSEGGFAWGIRKAIFGSGHEGDKK</sequence>
<gene>
    <name evidence="2" type="ORF">WHR41_01904</name>
</gene>
<keyword evidence="3" id="KW-1185">Reference proteome</keyword>
<organism evidence="2 3">
    <name type="scientific">Cladosporium halotolerans</name>
    <dbReference type="NCBI Taxonomy" id="1052096"/>
    <lineage>
        <taxon>Eukaryota</taxon>
        <taxon>Fungi</taxon>
        <taxon>Dikarya</taxon>
        <taxon>Ascomycota</taxon>
        <taxon>Pezizomycotina</taxon>
        <taxon>Dothideomycetes</taxon>
        <taxon>Dothideomycetidae</taxon>
        <taxon>Cladosporiales</taxon>
        <taxon>Cladosporiaceae</taxon>
        <taxon>Cladosporium</taxon>
    </lineage>
</organism>
<keyword evidence="1" id="KW-1133">Transmembrane helix</keyword>
<dbReference type="EMBL" id="JAAQHG020000005">
    <property type="protein sequence ID" value="KAL1589416.1"/>
    <property type="molecule type" value="Genomic_DNA"/>
</dbReference>
<dbReference type="Proteomes" id="UP000803884">
    <property type="component" value="Unassembled WGS sequence"/>
</dbReference>
<name>A0AB34L1A7_9PEZI</name>
<keyword evidence="1" id="KW-0472">Membrane</keyword>
<keyword evidence="1" id="KW-0812">Transmembrane</keyword>
<proteinExistence type="predicted"/>